<proteinExistence type="predicted"/>
<evidence type="ECO:0000313" key="2">
    <source>
        <dbReference type="Proteomes" id="UP000008815"/>
    </source>
</evidence>
<evidence type="ECO:0000313" key="1">
    <source>
        <dbReference type="EMBL" id="BAG42727.1"/>
    </source>
</evidence>
<dbReference type="KEGG" id="bmj:BMULJ_00767"/>
<keyword evidence="2" id="KW-1185">Reference proteome</keyword>
<reference evidence="1 2" key="1">
    <citation type="submission" date="2007-04" db="EMBL/GenBank/DDBJ databases">
        <title>Complete genome sequence of Burkholderia multivorans ATCC 17616.</title>
        <authorList>
            <person name="Ohtsubo Y."/>
            <person name="Yamashita A."/>
            <person name="Kurokawa K."/>
            <person name="Takami H."/>
            <person name="Yuhara S."/>
            <person name="Nishiyama E."/>
            <person name="Endo R."/>
            <person name="Miyazaki R."/>
            <person name="Ono A."/>
            <person name="Yano K."/>
            <person name="Ito M."/>
            <person name="Sota M."/>
            <person name="Yuji N."/>
            <person name="Hattori M."/>
            <person name="Tsuda M."/>
        </authorList>
    </citation>
    <scope>NUCLEOTIDE SEQUENCE [LARGE SCALE GENOMIC DNA]</scope>
    <source>
        <strain evidence="2">ATCC 17616 / 249</strain>
    </source>
</reference>
<gene>
    <name evidence="1" type="ordered locus">BMULJ_00767</name>
</gene>
<dbReference type="eggNOG" id="ENOG5033ZK6">
    <property type="taxonomic scope" value="Bacteria"/>
</dbReference>
<dbReference type="AlphaFoldDB" id="A0A0H3KCX0"/>
<accession>A0A0H3KCX0</accession>
<name>A0A0H3KCX0_BURM1</name>
<dbReference type="KEGG" id="bmu:Bmul_2467"/>
<dbReference type="HOGENOM" id="CLU_2582923_0_0_4"/>
<protein>
    <submittedName>
        <fullName evidence="1">Uncharacterized protein</fullName>
    </submittedName>
</protein>
<sequence>MNPEQARTEETQAMERMVAATLRVQSTFALLQKQFPPQGSGEPSPLALQTFDAALQELENAQTAFDALLNDLIDGNR</sequence>
<organism evidence="1 2">
    <name type="scientific">Burkholderia multivorans (strain ATCC 17616 / 249)</name>
    <dbReference type="NCBI Taxonomy" id="395019"/>
    <lineage>
        <taxon>Bacteria</taxon>
        <taxon>Pseudomonadati</taxon>
        <taxon>Pseudomonadota</taxon>
        <taxon>Betaproteobacteria</taxon>
        <taxon>Burkholderiales</taxon>
        <taxon>Burkholderiaceae</taxon>
        <taxon>Burkholderia</taxon>
        <taxon>Burkholderia cepacia complex</taxon>
    </lineage>
</organism>
<dbReference type="Proteomes" id="UP000008815">
    <property type="component" value="Chromosome 1"/>
</dbReference>
<dbReference type="GeneID" id="89569197"/>
<dbReference type="RefSeq" id="WP_006415795.1">
    <property type="nucleotide sequence ID" value="NC_010084.1"/>
</dbReference>
<dbReference type="EMBL" id="AP009385">
    <property type="protein sequence ID" value="BAG42727.1"/>
    <property type="molecule type" value="Genomic_DNA"/>
</dbReference>